<dbReference type="AlphaFoldDB" id="A0A1X4ND23"/>
<dbReference type="OrthoDB" id="7872094at2"/>
<dbReference type="Proteomes" id="UP000193926">
    <property type="component" value="Unassembled WGS sequence"/>
</dbReference>
<reference evidence="2 3" key="1">
    <citation type="submission" date="2014-03" db="EMBL/GenBank/DDBJ databases">
        <title>The draft genome sequence of Marivita geojedonensis KCTC 23882.</title>
        <authorList>
            <person name="Lai Q."/>
            <person name="Shao Z."/>
        </authorList>
    </citation>
    <scope>NUCLEOTIDE SEQUENCE [LARGE SCALE GENOMIC DNA]</scope>
    <source>
        <strain evidence="2 3">DPG-138</strain>
    </source>
</reference>
<protein>
    <submittedName>
        <fullName evidence="2">Uncharacterized protein</fullName>
    </submittedName>
</protein>
<keyword evidence="1" id="KW-0472">Membrane</keyword>
<gene>
    <name evidence="2" type="ORF">MGEO_18770</name>
</gene>
<name>A0A1X4ND23_9RHOB</name>
<dbReference type="EMBL" id="JFKC01000029">
    <property type="protein sequence ID" value="OSQ44664.1"/>
    <property type="molecule type" value="Genomic_DNA"/>
</dbReference>
<keyword evidence="1" id="KW-0812">Transmembrane</keyword>
<keyword evidence="3" id="KW-1185">Reference proteome</keyword>
<dbReference type="STRING" id="1123756.MGEO_18770"/>
<evidence type="ECO:0000313" key="3">
    <source>
        <dbReference type="Proteomes" id="UP000193926"/>
    </source>
</evidence>
<accession>A0A1X4ND23</accession>
<keyword evidence="1" id="KW-1133">Transmembrane helix</keyword>
<comment type="caution">
    <text evidence="2">The sequence shown here is derived from an EMBL/GenBank/DDBJ whole genome shotgun (WGS) entry which is preliminary data.</text>
</comment>
<feature type="transmembrane region" description="Helical" evidence="1">
    <location>
        <begin position="21"/>
        <end position="41"/>
    </location>
</feature>
<feature type="transmembrane region" description="Helical" evidence="1">
    <location>
        <begin position="47"/>
        <end position="65"/>
    </location>
</feature>
<organism evidence="2 3">
    <name type="scientific">Marivita geojedonensis</name>
    <dbReference type="NCBI Taxonomy" id="1123756"/>
    <lineage>
        <taxon>Bacteria</taxon>
        <taxon>Pseudomonadati</taxon>
        <taxon>Pseudomonadota</taxon>
        <taxon>Alphaproteobacteria</taxon>
        <taxon>Rhodobacterales</taxon>
        <taxon>Roseobacteraceae</taxon>
        <taxon>Marivita</taxon>
    </lineage>
</organism>
<evidence type="ECO:0000313" key="2">
    <source>
        <dbReference type="EMBL" id="OSQ44664.1"/>
    </source>
</evidence>
<proteinExistence type="predicted"/>
<dbReference type="RefSeq" id="WP_085641294.1">
    <property type="nucleotide sequence ID" value="NZ_JFKC01000029.1"/>
</dbReference>
<evidence type="ECO:0000256" key="1">
    <source>
        <dbReference type="SAM" id="Phobius"/>
    </source>
</evidence>
<sequence>MVHYDDKYVRGQNTIGRVVRRILGIACLIAIPGIWIAVQGALPEARIMGLGLSVAVMGVAGLCFFGR</sequence>